<reference evidence="2" key="1">
    <citation type="submission" date="2021-02" db="EMBL/GenBank/DDBJ databases">
        <title>Psilocybe cubensis genome.</title>
        <authorList>
            <person name="Mckernan K.J."/>
            <person name="Crawford S."/>
            <person name="Trippe A."/>
            <person name="Kane L.T."/>
            <person name="Mclaughlin S."/>
        </authorList>
    </citation>
    <scope>NUCLEOTIDE SEQUENCE [LARGE SCALE GENOMIC DNA]</scope>
    <source>
        <strain evidence="2">MGC-MH-2018</strain>
    </source>
</reference>
<evidence type="ECO:0000256" key="1">
    <source>
        <dbReference type="SAM" id="MobiDB-lite"/>
    </source>
</evidence>
<protein>
    <submittedName>
        <fullName evidence="2">Uncharacterized protein</fullName>
    </submittedName>
</protein>
<accession>A0A8H8CF68</accession>
<feature type="region of interest" description="Disordered" evidence="1">
    <location>
        <begin position="150"/>
        <end position="202"/>
    </location>
</feature>
<organism evidence="2">
    <name type="scientific">Psilocybe cubensis</name>
    <name type="common">Psychedelic mushroom</name>
    <name type="synonym">Stropharia cubensis</name>
    <dbReference type="NCBI Taxonomy" id="181762"/>
    <lineage>
        <taxon>Eukaryota</taxon>
        <taxon>Fungi</taxon>
        <taxon>Dikarya</taxon>
        <taxon>Basidiomycota</taxon>
        <taxon>Agaricomycotina</taxon>
        <taxon>Agaricomycetes</taxon>
        <taxon>Agaricomycetidae</taxon>
        <taxon>Agaricales</taxon>
        <taxon>Agaricineae</taxon>
        <taxon>Strophariaceae</taxon>
        <taxon>Psilocybe</taxon>
    </lineage>
</organism>
<comment type="caution">
    <text evidence="2">The sequence shown here is derived from an EMBL/GenBank/DDBJ whole genome shotgun (WGS) entry which is preliminary data.</text>
</comment>
<feature type="compositionally biased region" description="Polar residues" evidence="1">
    <location>
        <begin position="190"/>
        <end position="202"/>
    </location>
</feature>
<name>A0A8H8CF68_PSICU</name>
<dbReference type="EMBL" id="JAFIQS010000018">
    <property type="protein sequence ID" value="KAG5162664.1"/>
    <property type="molecule type" value="Genomic_DNA"/>
</dbReference>
<sequence>MPTVFFPSRRKSPIVNFDEHELATLIYGTFPSAVAEMARDFILELKVSGAQFMQIEDEKLHILANDNVDALQALRNLRQSPPECILALLSAARPSPSIPLNFRQMAPFARQKGFVIADANDEEAHHDDSPTSALDDLGADWDDYETFGLKFDHQPPSIKPTSDITPQSVDEPPASADWNSASEVLPPSDASESPISRHSTSTITCHSTASVISANETSSTARNTSEAASPIRNKILTDGQIIYHRLDVLQPSRGDEHVSDLLNADVVSSSPSLVKPTFNFRDIHNVVSTTRMMSSLAPADGGKDIEERSATHMLVLSDQNNQHYNKPMDRCSKVTSPTNHGSHGSFSETTTLCLGDRGDFSNLRSPTADQDSLQQTSISPQKRISFLNDGDSSYGLDMDKDLDPGVAEEIHPSSIVHRDSNSPNNLLIEDTNLWPGRSYSRNFAPHTVSIAGDLSATNVLGAVSVSSCTHPVSTRSELLVQPPFDAPPLILPITNEPPIIRYADADTPIKRALQCDITTNPTNDDQHTPTHLSLSTSGVWMTSSDDDDYAYLHTSLPLSDPPPSFVSACPPVESSQTLENLANINDQMASLLDEGKSHAFFAGVVNGYLTTLALLPLGQPTNSYLAHPNSRDEAPAECFTDSDQSVISDMSVSSAQSVIIHDEGKLILTPASRPESPSPQTICSLDDLGNLFTARPSRGSSPACHQSSVFLPDDNSGYLETNIDSHINGTPPGSMAENTQTSYQDTCPGLEALDGGAKQARYSQTQLDVGTVPELRLAFNLDVRPKHIETMEAQDSNADPATDRDIQDDVQASSKFEDWKTHPEINELFLPRIPLSPSFSQEMSSSLESLSVDRPAHSLHDTAEAILRLPKPLQFPRRALPATPRTLWPISDDLYGKPRISAVSYGGRRPPIKRRLKTLSSPSLANAQDGKAKNTPCLTYCDAATQTELECQRKLLKIQADDQRRELPISTSTPYLPNAPSPSFLGGIHKVLAGILPSKEAPKPELCSTTNPRLRVHITSRGFLPSSQGPMSALSEVSDV</sequence>
<feature type="compositionally biased region" description="Polar residues" evidence="1">
    <location>
        <begin position="159"/>
        <end position="168"/>
    </location>
</feature>
<feature type="region of interest" description="Disordered" evidence="1">
    <location>
        <begin position="363"/>
        <end position="390"/>
    </location>
</feature>
<evidence type="ECO:0000313" key="2">
    <source>
        <dbReference type="EMBL" id="KAG5162664.1"/>
    </source>
</evidence>
<gene>
    <name evidence="2" type="ORF">JR316_012549</name>
</gene>
<proteinExistence type="predicted"/>
<feature type="compositionally biased region" description="Polar residues" evidence="1">
    <location>
        <begin position="363"/>
        <end position="382"/>
    </location>
</feature>
<dbReference type="OrthoDB" id="10671087at2759"/>
<dbReference type="AlphaFoldDB" id="A0A8H8CF68"/>